<dbReference type="GO" id="GO:0035091">
    <property type="term" value="F:phosphatidylinositol binding"/>
    <property type="evidence" value="ECO:0007669"/>
    <property type="project" value="TreeGrafter"/>
</dbReference>
<dbReference type="InterPro" id="IPR036412">
    <property type="entry name" value="HAD-like_sf"/>
</dbReference>
<keyword evidence="4" id="KW-0597">Phosphoprotein</keyword>
<proteinExistence type="inferred from homology"/>
<keyword evidence="3" id="KW-0488">Methylation</keyword>
<protein>
    <submittedName>
        <fullName evidence="8">Phosphatidylinositol transfer protein membrane associated 2</fullName>
    </submittedName>
</protein>
<dbReference type="PRINTS" id="PR00391">
    <property type="entry name" value="PITRANSFER"/>
</dbReference>
<dbReference type="Proteomes" id="UP000472265">
    <property type="component" value="Chromosome 12"/>
</dbReference>
<dbReference type="GO" id="GO:0005737">
    <property type="term" value="C:cytoplasm"/>
    <property type="evidence" value="ECO:0007669"/>
    <property type="project" value="TreeGrafter"/>
</dbReference>
<reference evidence="8" key="3">
    <citation type="submission" date="2025-09" db="UniProtKB">
        <authorList>
            <consortium name="Ensembl"/>
        </authorList>
    </citation>
    <scope>IDENTIFICATION</scope>
</reference>
<name>A0A671VLD8_SPAAU</name>
<dbReference type="Pfam" id="PF24694">
    <property type="entry name" value="LNS2_PITM1-3"/>
    <property type="match status" value="1"/>
</dbReference>
<organism evidence="8 9">
    <name type="scientific">Sparus aurata</name>
    <name type="common">Gilthead sea bream</name>
    <dbReference type="NCBI Taxonomy" id="8175"/>
    <lineage>
        <taxon>Eukaryota</taxon>
        <taxon>Metazoa</taxon>
        <taxon>Chordata</taxon>
        <taxon>Craniata</taxon>
        <taxon>Vertebrata</taxon>
        <taxon>Euteleostomi</taxon>
        <taxon>Actinopterygii</taxon>
        <taxon>Neopterygii</taxon>
        <taxon>Teleostei</taxon>
        <taxon>Neoteleostei</taxon>
        <taxon>Acanthomorphata</taxon>
        <taxon>Eupercaria</taxon>
        <taxon>Spariformes</taxon>
        <taxon>Sparidae</taxon>
        <taxon>Sparus</taxon>
    </lineage>
</organism>
<dbReference type="InterPro" id="IPR023214">
    <property type="entry name" value="HAD_sf"/>
</dbReference>
<evidence type="ECO:0000256" key="5">
    <source>
        <dbReference type="ARBA" id="ARBA00022837"/>
    </source>
</evidence>
<feature type="compositionally biased region" description="Low complexity" evidence="6">
    <location>
        <begin position="247"/>
        <end position="257"/>
    </location>
</feature>
<gene>
    <name evidence="8" type="primary">PITPNM2</name>
    <name evidence="8" type="synonym">LOC115592586</name>
</gene>
<reference evidence="8" key="1">
    <citation type="submission" date="2021-04" db="EMBL/GenBank/DDBJ databases">
        <authorList>
            <consortium name="Wellcome Sanger Institute Data Sharing"/>
        </authorList>
    </citation>
    <scope>NUCLEOTIDE SEQUENCE [LARGE SCALE GENOMIC DNA]</scope>
</reference>
<feature type="compositionally biased region" description="Low complexity" evidence="6">
    <location>
        <begin position="279"/>
        <end position="296"/>
    </location>
</feature>
<dbReference type="Gene3D" id="3.40.50.1000">
    <property type="entry name" value="HAD superfamily/HAD-like"/>
    <property type="match status" value="1"/>
</dbReference>
<dbReference type="InterPro" id="IPR031315">
    <property type="entry name" value="LNS2/PITP"/>
</dbReference>
<comment type="subcellular location">
    <subcellularLocation>
        <location evidence="1">Endomembrane system</location>
        <topology evidence="1">Peripheral membrane protein</topology>
    </subcellularLocation>
</comment>
<feature type="compositionally biased region" description="Polar residues" evidence="6">
    <location>
        <begin position="1198"/>
        <end position="1223"/>
    </location>
</feature>
<reference evidence="8" key="2">
    <citation type="submission" date="2025-08" db="UniProtKB">
        <authorList>
            <consortium name="Ensembl"/>
        </authorList>
    </citation>
    <scope>IDENTIFICATION</scope>
</reference>
<dbReference type="SMART" id="SM00775">
    <property type="entry name" value="LNS2"/>
    <property type="match status" value="1"/>
</dbReference>
<evidence type="ECO:0000259" key="7">
    <source>
        <dbReference type="PROSITE" id="PS51043"/>
    </source>
</evidence>
<dbReference type="GO" id="GO:0008525">
    <property type="term" value="F:phosphatidylcholine transporter activity"/>
    <property type="evidence" value="ECO:0007669"/>
    <property type="project" value="TreeGrafter"/>
</dbReference>
<evidence type="ECO:0000256" key="2">
    <source>
        <dbReference type="ARBA" id="ARBA00010316"/>
    </source>
</evidence>
<dbReference type="Pfam" id="PF02862">
    <property type="entry name" value="DDHD"/>
    <property type="match status" value="2"/>
</dbReference>
<dbReference type="GeneTree" id="ENSGT00940000153849"/>
<dbReference type="GO" id="GO:0046872">
    <property type="term" value="F:metal ion binding"/>
    <property type="evidence" value="ECO:0007669"/>
    <property type="project" value="InterPro"/>
</dbReference>
<dbReference type="SUPFAM" id="SSF56784">
    <property type="entry name" value="HAD-like"/>
    <property type="match status" value="1"/>
</dbReference>
<dbReference type="Pfam" id="PF24695">
    <property type="entry name" value="PITM1-3"/>
    <property type="match status" value="1"/>
</dbReference>
<comment type="similarity">
    <text evidence="2">Belongs to the PtdIns transfer protein family. PI transfer class IIA subfamily.</text>
</comment>
<feature type="compositionally biased region" description="Polar residues" evidence="6">
    <location>
        <begin position="235"/>
        <end position="244"/>
    </location>
</feature>
<dbReference type="PROSITE" id="PS51043">
    <property type="entry name" value="DDHD"/>
    <property type="match status" value="1"/>
</dbReference>
<dbReference type="InterPro" id="IPR004177">
    <property type="entry name" value="DDHD_dom"/>
</dbReference>
<keyword evidence="5" id="KW-0106">Calcium</keyword>
<feature type="region of interest" description="Disordered" evidence="6">
    <location>
        <begin position="230"/>
        <end position="303"/>
    </location>
</feature>
<dbReference type="SMART" id="SM01127">
    <property type="entry name" value="DDHD"/>
    <property type="match status" value="1"/>
</dbReference>
<feature type="domain" description="DDHD" evidence="7">
    <location>
        <begin position="670"/>
        <end position="863"/>
    </location>
</feature>
<accession>A0A671VLD8</accession>
<dbReference type="FunFam" id="3.40.50.1000:FF:000173">
    <property type="entry name" value="Membrane-associated phosphatidylinositol transfer protein 2"/>
    <property type="match status" value="1"/>
</dbReference>
<dbReference type="PANTHER" id="PTHR10658:SF84">
    <property type="entry name" value="MEMBRANE-ASSOCIATED PHOSPHATIDYLINOSITOL TRANSFER PROTEIN 2"/>
    <property type="match status" value="1"/>
</dbReference>
<dbReference type="GO" id="GO:0031210">
    <property type="term" value="F:phosphatidylcholine binding"/>
    <property type="evidence" value="ECO:0007669"/>
    <property type="project" value="TreeGrafter"/>
</dbReference>
<dbReference type="FunFam" id="3.30.530.20:FF:000001">
    <property type="entry name" value="Phosphatidylinositol transfer protein membrane associated 2"/>
    <property type="match status" value="1"/>
</dbReference>
<keyword evidence="9" id="KW-1185">Reference proteome</keyword>
<evidence type="ECO:0000256" key="6">
    <source>
        <dbReference type="SAM" id="MobiDB-lite"/>
    </source>
</evidence>
<evidence type="ECO:0000313" key="9">
    <source>
        <dbReference type="Proteomes" id="UP000472265"/>
    </source>
</evidence>
<evidence type="ECO:0000256" key="1">
    <source>
        <dbReference type="ARBA" id="ARBA00004184"/>
    </source>
</evidence>
<evidence type="ECO:0000313" key="8">
    <source>
        <dbReference type="Ensembl" id="ENSSAUP00010027305.1"/>
    </source>
</evidence>
<feature type="compositionally biased region" description="Basic and acidic residues" evidence="6">
    <location>
        <begin position="609"/>
        <end position="623"/>
    </location>
</feature>
<dbReference type="Gene3D" id="3.30.530.20">
    <property type="match status" value="1"/>
</dbReference>
<dbReference type="SUPFAM" id="SSF55961">
    <property type="entry name" value="Bet v1-like"/>
    <property type="match status" value="1"/>
</dbReference>
<dbReference type="InterPro" id="IPR055261">
    <property type="entry name" value="PI_transfer_N"/>
</dbReference>
<dbReference type="Pfam" id="PF02121">
    <property type="entry name" value="IP_trans"/>
    <property type="match status" value="1"/>
</dbReference>
<feature type="region of interest" description="Disordered" evidence="6">
    <location>
        <begin position="1198"/>
        <end position="1264"/>
    </location>
</feature>
<feature type="region of interest" description="Disordered" evidence="6">
    <location>
        <begin position="585"/>
        <end position="626"/>
    </location>
</feature>
<dbReference type="PANTHER" id="PTHR10658">
    <property type="entry name" value="PHOSPHATIDYLINOSITOL TRANSFER PROTEIN"/>
    <property type="match status" value="1"/>
</dbReference>
<evidence type="ECO:0000256" key="3">
    <source>
        <dbReference type="ARBA" id="ARBA00022481"/>
    </source>
</evidence>
<dbReference type="InterPro" id="IPR001666">
    <property type="entry name" value="PI_transfer"/>
</dbReference>
<dbReference type="AlphaFoldDB" id="A0A671VLD8"/>
<sequence length="1264" mass="140499">IGVEILENKPYEDGPGGSGQYTHKVYHIGKHIPSWFCAILPQAALRVEEESWNAYPYTRTRYTCPFVEKFSIDIETYYKPDTGNQVDVFNMSAAEKRQRTVDPIDIVKDYIPPHEYLVEEDPKLYQSIKTKRGPLSDDWIEEINQNHGQSPVMCAYKLCKVEFRYWGMQSKIERFIHDVGLRKVMVRAHRQAWCWQDEWYGLTIEDIRQLELETQLALAKKMAHYSLNEEGGAETNGSSVSQDQEPGAETAGSTAEAEGGGAKLGDSLETRGELTKQWSTSSRSSNRSSKRGGSPSHQSISEWRMQSIARDSEDSTDDEFFDAHEDFSDNEEMFAKEMTKWSSNDLMDKIETIEVDEAQGRRCFSLQSGLKLRASTSVKTLNLNPDCSAQQCLQPSKIHVLVLVLHGGNILDTGSGEQNSKQGDGNTLSGAFETVMRVHYPTALGRIAIRMVPCPAVCVDAFSLVSNLSPYSYDESCLSSSQDHIPLAALPLLATSAPQYQDAVATVILRANQVYSDFIRSLEGESFNGQVCVIGDCVGGILGFDALCSSSVTVSESQNSSRRGSAISVQDTDLLSPGIVINSVSPSSPSLEGSRHLSRSNIDIPRCSGPDDPKRQLPRKRSDSSTYELDTIKHHQAFLSSLHSSVLHGEPGSRRSSNSTMLEGGSLGKFDFEVTDFFLFGSPLGLVLALRKTVVPSLDVSALRPACQQVYNLFHPADPSASRLEPLLDKRFHLLPPFSVPRYQRFPLGDGHSALLGEFAQTNQTYRCRFYFSLLVPCPNAAWKTPSMRRPSPYPSSTGRARSSTQRVCIFASRWWGSKRMDYALYCPDALTAFPTVALPHLFHASYWESTDVVSFLLRQVMRHENSSILELDGKEVSEFTPSKPREKWLRKRTHVKIRNVTANHRVNDAVYTEDGAQMVTGRFMYGPLDMVTLTGEKIDIHIMTQPPSGEWVYFNTELTNSSGRVSYVIPESKRLGIGVYPVKMVVRGDHTFADSYLTVVPRGTEFVVFSIDGSFAASVSIMGSDPKVRAGAVDVVRYWQDLGYLIVYVTGRPDMQKQRVVAWLSQHNFPHGIVSFCDGLVHDPLRHKANFLKCLINEAHMRIFAAYGSTKDISVYSSIGLPPSHIYIVGRPTKKMQHQCQFIPDGYASHLSQLEYNQRSRPAKSASTRMVLRKGSFGLGAAGGDFLRKRNHIFRTISSKQPGGAGSSSPNQQGRTERTLSQCEMERDRVVGPAAQRSMSIAAGCWGRSGSTKEGSSGLLGPK</sequence>
<evidence type="ECO:0000256" key="4">
    <source>
        <dbReference type="ARBA" id="ARBA00022553"/>
    </source>
</evidence>
<dbReference type="Ensembl" id="ENSSAUT00010028811.1">
    <property type="protein sequence ID" value="ENSSAUP00010027305.1"/>
    <property type="gene ID" value="ENSSAUG00010010907.1"/>
</dbReference>
<dbReference type="InterPro" id="IPR023393">
    <property type="entry name" value="START-like_dom_sf"/>
</dbReference>
<dbReference type="GO" id="GO:0008526">
    <property type="term" value="F:phosphatidylinositol transfer activity"/>
    <property type="evidence" value="ECO:0007669"/>
    <property type="project" value="TreeGrafter"/>
</dbReference>
<dbReference type="GO" id="GO:0012505">
    <property type="term" value="C:endomembrane system"/>
    <property type="evidence" value="ECO:0007669"/>
    <property type="project" value="UniProtKB-SubCell"/>
</dbReference>